<dbReference type="EMBL" id="LT629758">
    <property type="protein sequence ID" value="SDT37843.1"/>
    <property type="molecule type" value="Genomic_DNA"/>
</dbReference>
<sequence length="81" mass="8935">MGAMRSVLFLALARLGLFLAAFAVLTVLPLEMDIFLRALIAMAVSMLLSVFLLRKARRDVSETLVDSIDRRRAAKAKAAEK</sequence>
<dbReference type="AlphaFoldDB" id="A0A1H1ZW12"/>
<organism evidence="2 3">
    <name type="scientific">Actinoplanes derwentensis</name>
    <dbReference type="NCBI Taxonomy" id="113562"/>
    <lineage>
        <taxon>Bacteria</taxon>
        <taxon>Bacillati</taxon>
        <taxon>Actinomycetota</taxon>
        <taxon>Actinomycetes</taxon>
        <taxon>Micromonosporales</taxon>
        <taxon>Micromonosporaceae</taxon>
        <taxon>Actinoplanes</taxon>
    </lineage>
</organism>
<dbReference type="InterPro" id="IPR025323">
    <property type="entry name" value="DUF4229"/>
</dbReference>
<evidence type="ECO:0008006" key="4">
    <source>
        <dbReference type="Google" id="ProtNLM"/>
    </source>
</evidence>
<feature type="transmembrane region" description="Helical" evidence="1">
    <location>
        <begin position="7"/>
        <end position="28"/>
    </location>
</feature>
<reference evidence="2 3" key="1">
    <citation type="submission" date="2016-10" db="EMBL/GenBank/DDBJ databases">
        <authorList>
            <person name="de Groot N.N."/>
        </authorList>
    </citation>
    <scope>NUCLEOTIDE SEQUENCE [LARGE SCALE GENOMIC DNA]</scope>
    <source>
        <strain evidence="2 3">DSM 43941</strain>
    </source>
</reference>
<gene>
    <name evidence="2" type="ORF">SAMN04489716_3526</name>
</gene>
<evidence type="ECO:0000313" key="2">
    <source>
        <dbReference type="EMBL" id="SDT37843.1"/>
    </source>
</evidence>
<dbReference type="STRING" id="113562.SAMN04489716_3526"/>
<evidence type="ECO:0000256" key="1">
    <source>
        <dbReference type="SAM" id="Phobius"/>
    </source>
</evidence>
<dbReference type="Proteomes" id="UP000198688">
    <property type="component" value="Chromosome I"/>
</dbReference>
<keyword evidence="1" id="KW-1133">Transmembrane helix</keyword>
<proteinExistence type="predicted"/>
<feature type="transmembrane region" description="Helical" evidence="1">
    <location>
        <begin position="34"/>
        <end position="53"/>
    </location>
</feature>
<name>A0A1H1ZW12_9ACTN</name>
<keyword evidence="3" id="KW-1185">Reference proteome</keyword>
<keyword evidence="1" id="KW-0812">Transmembrane</keyword>
<dbReference type="Pfam" id="PF14012">
    <property type="entry name" value="DUF4229"/>
    <property type="match status" value="1"/>
</dbReference>
<keyword evidence="1" id="KW-0472">Membrane</keyword>
<protein>
    <recommendedName>
        <fullName evidence="4">DUF4229 domain-containing protein</fullName>
    </recommendedName>
</protein>
<accession>A0A1H1ZW12</accession>
<evidence type="ECO:0000313" key="3">
    <source>
        <dbReference type="Proteomes" id="UP000198688"/>
    </source>
</evidence>